<keyword evidence="4" id="KW-1185">Reference proteome</keyword>
<dbReference type="AlphaFoldDB" id="A0A7J7CK56"/>
<reference evidence="3 4" key="1">
    <citation type="journal article" date="2020" name="Nat. Commun.">
        <title>Genome of Tripterygium wilfordii and identification of cytochrome P450 involved in triptolide biosynthesis.</title>
        <authorList>
            <person name="Tu L."/>
            <person name="Su P."/>
            <person name="Zhang Z."/>
            <person name="Gao L."/>
            <person name="Wang J."/>
            <person name="Hu T."/>
            <person name="Zhou J."/>
            <person name="Zhang Y."/>
            <person name="Zhao Y."/>
            <person name="Liu Y."/>
            <person name="Song Y."/>
            <person name="Tong Y."/>
            <person name="Lu Y."/>
            <person name="Yang J."/>
            <person name="Xu C."/>
            <person name="Jia M."/>
            <person name="Peters R.J."/>
            <person name="Huang L."/>
            <person name="Gao W."/>
        </authorList>
    </citation>
    <scope>NUCLEOTIDE SEQUENCE [LARGE SCALE GENOMIC DNA]</scope>
    <source>
        <strain evidence="4">cv. XIE 37</strain>
        <tissue evidence="3">Leaf</tissue>
    </source>
</reference>
<feature type="region of interest" description="Disordered" evidence="2">
    <location>
        <begin position="24"/>
        <end position="56"/>
    </location>
</feature>
<keyword evidence="1" id="KW-0175">Coiled coil</keyword>
<proteinExistence type="predicted"/>
<dbReference type="EMBL" id="JAAARO010000016">
    <property type="protein sequence ID" value="KAF5734434.1"/>
    <property type="molecule type" value="Genomic_DNA"/>
</dbReference>
<evidence type="ECO:0000256" key="1">
    <source>
        <dbReference type="SAM" id="Coils"/>
    </source>
</evidence>
<feature type="compositionally biased region" description="Basic and acidic residues" evidence="2">
    <location>
        <begin position="34"/>
        <end position="49"/>
    </location>
</feature>
<gene>
    <name evidence="3" type="ORF">HS088_TW16G00883</name>
</gene>
<dbReference type="FunCoup" id="A0A7J7CK56">
    <property type="interactions" value="1311"/>
</dbReference>
<dbReference type="PANTHER" id="PTHR47587">
    <property type="entry name" value="OS05G0103500 PROTEIN"/>
    <property type="match status" value="1"/>
</dbReference>
<sequence>MGDFTVSISAKLVEQLIDDGKRCKKKTKKVKPKIPREPLKPQSKVRDEQISDASKVHKGTASAGWPLLPPVFLPITPPAPPANTELDAIRSVIQEGEKVLDKLQKQEETLAQEVTLRSKDLCDKEFKVPYQKPLPCFVEIDACKACYKENVKNPLKCGPLIQNFTDCARRVRQQVSSADKS</sequence>
<accession>A0A7J7CK56</accession>
<dbReference type="PANTHER" id="PTHR47587:SF2">
    <property type="entry name" value="OS05G0103500 PROTEIN"/>
    <property type="match status" value="1"/>
</dbReference>
<dbReference type="Proteomes" id="UP000593562">
    <property type="component" value="Unassembled WGS sequence"/>
</dbReference>
<organism evidence="3 4">
    <name type="scientific">Tripterygium wilfordii</name>
    <name type="common">Thunder God vine</name>
    <dbReference type="NCBI Taxonomy" id="458696"/>
    <lineage>
        <taxon>Eukaryota</taxon>
        <taxon>Viridiplantae</taxon>
        <taxon>Streptophyta</taxon>
        <taxon>Embryophyta</taxon>
        <taxon>Tracheophyta</taxon>
        <taxon>Spermatophyta</taxon>
        <taxon>Magnoliopsida</taxon>
        <taxon>eudicotyledons</taxon>
        <taxon>Gunneridae</taxon>
        <taxon>Pentapetalae</taxon>
        <taxon>rosids</taxon>
        <taxon>fabids</taxon>
        <taxon>Celastrales</taxon>
        <taxon>Celastraceae</taxon>
        <taxon>Tripterygium</taxon>
    </lineage>
</organism>
<protein>
    <submittedName>
        <fullName evidence="3">Uncharacterized protein</fullName>
    </submittedName>
</protein>
<evidence type="ECO:0000256" key="2">
    <source>
        <dbReference type="SAM" id="MobiDB-lite"/>
    </source>
</evidence>
<feature type="compositionally biased region" description="Basic residues" evidence="2">
    <location>
        <begin position="24"/>
        <end position="33"/>
    </location>
</feature>
<name>A0A7J7CK56_TRIWF</name>
<dbReference type="InParanoid" id="A0A7J7CK56"/>
<feature type="coiled-coil region" evidence="1">
    <location>
        <begin position="86"/>
        <end position="113"/>
    </location>
</feature>
<evidence type="ECO:0000313" key="4">
    <source>
        <dbReference type="Proteomes" id="UP000593562"/>
    </source>
</evidence>
<evidence type="ECO:0000313" key="3">
    <source>
        <dbReference type="EMBL" id="KAF5734434.1"/>
    </source>
</evidence>
<comment type="caution">
    <text evidence="3">The sequence shown here is derived from an EMBL/GenBank/DDBJ whole genome shotgun (WGS) entry which is preliminary data.</text>
</comment>